<name>D2W3L6_NAEGR</name>
<feature type="region of interest" description="Disordered" evidence="1">
    <location>
        <begin position="47"/>
        <end position="87"/>
    </location>
</feature>
<dbReference type="EMBL" id="GG738932">
    <property type="protein sequence ID" value="EFC36356.1"/>
    <property type="molecule type" value="Genomic_DNA"/>
</dbReference>
<feature type="region of interest" description="Disordered" evidence="1">
    <location>
        <begin position="136"/>
        <end position="173"/>
    </location>
</feature>
<evidence type="ECO:0000256" key="1">
    <source>
        <dbReference type="SAM" id="MobiDB-lite"/>
    </source>
</evidence>
<dbReference type="GeneID" id="8847614"/>
<organism evidence="3">
    <name type="scientific">Naegleria gruberi</name>
    <name type="common">Amoeba</name>
    <dbReference type="NCBI Taxonomy" id="5762"/>
    <lineage>
        <taxon>Eukaryota</taxon>
        <taxon>Discoba</taxon>
        <taxon>Heterolobosea</taxon>
        <taxon>Tetramitia</taxon>
        <taxon>Eutetramitia</taxon>
        <taxon>Vahlkampfiidae</taxon>
        <taxon>Naegleria</taxon>
    </lineage>
</organism>
<feature type="compositionally biased region" description="Low complexity" evidence="1">
    <location>
        <begin position="52"/>
        <end position="66"/>
    </location>
</feature>
<evidence type="ECO:0000313" key="3">
    <source>
        <dbReference type="Proteomes" id="UP000006671"/>
    </source>
</evidence>
<feature type="compositionally biased region" description="Polar residues" evidence="1">
    <location>
        <begin position="229"/>
        <end position="242"/>
    </location>
</feature>
<dbReference type="Proteomes" id="UP000006671">
    <property type="component" value="Unassembled WGS sequence"/>
</dbReference>
<keyword evidence="3" id="KW-1185">Reference proteome</keyword>
<gene>
    <name evidence="2" type="ORF">NAEGRDRAFT_54443</name>
</gene>
<feature type="compositionally biased region" description="Polar residues" evidence="1">
    <location>
        <begin position="1"/>
        <end position="12"/>
    </location>
</feature>
<proteinExistence type="predicted"/>
<feature type="compositionally biased region" description="Low complexity" evidence="1">
    <location>
        <begin position="138"/>
        <end position="156"/>
    </location>
</feature>
<dbReference type="AlphaFoldDB" id="D2W3L6"/>
<dbReference type="InParanoid" id="D2W3L6"/>
<feature type="region of interest" description="Disordered" evidence="1">
    <location>
        <begin position="1"/>
        <end position="35"/>
    </location>
</feature>
<feature type="compositionally biased region" description="Low complexity" evidence="1">
    <location>
        <begin position="209"/>
        <end position="228"/>
    </location>
</feature>
<feature type="region of interest" description="Disordered" evidence="1">
    <location>
        <begin position="209"/>
        <end position="250"/>
    </location>
</feature>
<dbReference type="RefSeq" id="XP_002669100.1">
    <property type="nucleotide sequence ID" value="XM_002669054.1"/>
</dbReference>
<accession>D2W3L6</accession>
<sequence>MNSSSFQQNQEHSVTDSEDLAKSPAIKPIKKTRRKKTLMEHYKIIESPPKDSNNISNSTSTFSTINPVQSGHTLPTSIHGASIGNSPTRTILPSLSSVIFSDIDRLNSKHASQLPPILLNHDYNHVENTKKIIHSNSEKTSLLSNNSSTPLSNNNTIKKRKSRNEPSSPLINNTRDFQLEYTGNNSIFGVMKKPKHANMASYETILNLSDTSSSNSNQRVKTPPTTTTRSWSPHQESQIQSTNKKKRKKP</sequence>
<feature type="compositionally biased region" description="Polar residues" evidence="1">
    <location>
        <begin position="67"/>
        <end position="76"/>
    </location>
</feature>
<reference evidence="2 3" key="1">
    <citation type="journal article" date="2010" name="Cell">
        <title>The genome of Naegleria gruberi illuminates early eukaryotic versatility.</title>
        <authorList>
            <person name="Fritz-Laylin L.K."/>
            <person name="Prochnik S.E."/>
            <person name="Ginger M.L."/>
            <person name="Dacks J.B."/>
            <person name="Carpenter M.L."/>
            <person name="Field M.C."/>
            <person name="Kuo A."/>
            <person name="Paredez A."/>
            <person name="Chapman J."/>
            <person name="Pham J."/>
            <person name="Shu S."/>
            <person name="Neupane R."/>
            <person name="Cipriano M."/>
            <person name="Mancuso J."/>
            <person name="Tu H."/>
            <person name="Salamov A."/>
            <person name="Lindquist E."/>
            <person name="Shapiro H."/>
            <person name="Lucas S."/>
            <person name="Grigoriev I.V."/>
            <person name="Cande W.Z."/>
            <person name="Fulton C."/>
            <person name="Rokhsar D.S."/>
            <person name="Dawson S.C."/>
        </authorList>
    </citation>
    <scope>NUCLEOTIDE SEQUENCE [LARGE SCALE GENOMIC DNA]</scope>
    <source>
        <strain evidence="2 3">NEG-M</strain>
    </source>
</reference>
<dbReference type="VEuPathDB" id="AmoebaDB:NAEGRDRAFT_54443"/>
<dbReference type="KEGG" id="ngr:NAEGRDRAFT_54443"/>
<protein>
    <submittedName>
        <fullName evidence="2">Predicted protein</fullName>
    </submittedName>
</protein>
<evidence type="ECO:0000313" key="2">
    <source>
        <dbReference type="EMBL" id="EFC36356.1"/>
    </source>
</evidence>